<dbReference type="Gene3D" id="3.30.70.270">
    <property type="match status" value="1"/>
</dbReference>
<keyword evidence="5" id="KW-1185">Reference proteome</keyword>
<dbReference type="InterPro" id="IPR050951">
    <property type="entry name" value="Retrovirus_Pol_polyprotein"/>
</dbReference>
<comment type="caution">
    <text evidence="4">The sequence shown here is derived from an EMBL/GenBank/DDBJ whole genome shotgun (WGS) entry which is preliminary data.</text>
</comment>
<evidence type="ECO:0000313" key="5">
    <source>
        <dbReference type="Proteomes" id="UP001189122"/>
    </source>
</evidence>
<dbReference type="InterPro" id="IPR041577">
    <property type="entry name" value="RT_RNaseH_2"/>
</dbReference>
<dbReference type="PANTHER" id="PTHR37984">
    <property type="entry name" value="PROTEIN CBG26694"/>
    <property type="match status" value="1"/>
</dbReference>
<name>A0ABN7E800_SPIIN</name>
<reference evidence="5" key="1">
    <citation type="journal article" date="2020" name="Sci. Rep.">
        <title>Chromosome-scale genome assembly for the duckweed Spirodela intermedia, integrating cytogenetic maps, PacBio and Oxford Nanopore libraries.</title>
        <authorList>
            <person name="Hoang P.T.N."/>
            <person name="Fiebig A."/>
            <person name="Novak P."/>
            <person name="Macas J."/>
            <person name="Cao H.X."/>
            <person name="Stepanenko A."/>
            <person name="Chen G."/>
            <person name="Borisjuk N."/>
            <person name="Scholz U."/>
            <person name="Schubert I."/>
        </authorList>
    </citation>
    <scope>NUCLEOTIDE SEQUENCE [LARGE SCALE GENOMIC DNA]</scope>
</reference>
<gene>
    <name evidence="4" type="ORF">SI7747_UN020355</name>
</gene>
<dbReference type="InterPro" id="IPR043128">
    <property type="entry name" value="Rev_trsase/Diguanyl_cyclase"/>
</dbReference>
<dbReference type="InterPro" id="IPR043502">
    <property type="entry name" value="DNA/RNA_pol_sf"/>
</dbReference>
<dbReference type="PANTHER" id="PTHR37984:SF5">
    <property type="entry name" value="PROTEIN NYNRIN-LIKE"/>
    <property type="match status" value="1"/>
</dbReference>
<evidence type="ECO:0000256" key="1">
    <source>
        <dbReference type="ARBA" id="ARBA00023268"/>
    </source>
</evidence>
<proteinExistence type="predicted"/>
<evidence type="ECO:0000313" key="4">
    <source>
        <dbReference type="EMBL" id="CAA6673997.1"/>
    </source>
</evidence>
<keyword evidence="1" id="KW-0511">Multifunctional enzyme</keyword>
<sequence>MTSNSWEEHTSRSFCGPQKGPRDSHLAQPGSMHDVRSFIGLVTFYRCFIRDFSSITSPLTDCLKKETFLWTEATEHAFDWVKALITHAPILCLPDFGKVFEVACDTSGVGIGGVLS</sequence>
<evidence type="ECO:0000256" key="2">
    <source>
        <dbReference type="SAM" id="MobiDB-lite"/>
    </source>
</evidence>
<accession>A0ABN7E800</accession>
<evidence type="ECO:0000259" key="3">
    <source>
        <dbReference type="Pfam" id="PF17919"/>
    </source>
</evidence>
<feature type="domain" description="Reverse transcriptase/retrotransposon-derived protein RNase H-like" evidence="3">
    <location>
        <begin position="70"/>
        <end position="116"/>
    </location>
</feature>
<protein>
    <recommendedName>
        <fullName evidence="3">Reverse transcriptase/retrotransposon-derived protein RNase H-like domain-containing protein</fullName>
    </recommendedName>
</protein>
<dbReference type="EMBL" id="CACRZD030000065">
    <property type="protein sequence ID" value="CAA6673997.1"/>
    <property type="molecule type" value="Genomic_DNA"/>
</dbReference>
<feature type="region of interest" description="Disordered" evidence="2">
    <location>
        <begin position="1"/>
        <end position="29"/>
    </location>
</feature>
<feature type="compositionally biased region" description="Basic and acidic residues" evidence="2">
    <location>
        <begin position="1"/>
        <end position="11"/>
    </location>
</feature>
<dbReference type="SUPFAM" id="SSF56672">
    <property type="entry name" value="DNA/RNA polymerases"/>
    <property type="match status" value="1"/>
</dbReference>
<dbReference type="Pfam" id="PF17919">
    <property type="entry name" value="RT_RNaseH_2"/>
    <property type="match status" value="1"/>
</dbReference>
<dbReference type="Proteomes" id="UP001189122">
    <property type="component" value="Unassembled WGS sequence"/>
</dbReference>
<organism evidence="4 5">
    <name type="scientific">Spirodela intermedia</name>
    <name type="common">Intermediate duckweed</name>
    <dbReference type="NCBI Taxonomy" id="51605"/>
    <lineage>
        <taxon>Eukaryota</taxon>
        <taxon>Viridiplantae</taxon>
        <taxon>Streptophyta</taxon>
        <taxon>Embryophyta</taxon>
        <taxon>Tracheophyta</taxon>
        <taxon>Spermatophyta</taxon>
        <taxon>Magnoliopsida</taxon>
        <taxon>Liliopsida</taxon>
        <taxon>Araceae</taxon>
        <taxon>Lemnoideae</taxon>
        <taxon>Spirodela</taxon>
    </lineage>
</organism>